<gene>
    <name evidence="2" type="ORF">L249_0589</name>
</gene>
<evidence type="ECO:0000256" key="1">
    <source>
        <dbReference type="ARBA" id="ARBA00010795"/>
    </source>
</evidence>
<dbReference type="GO" id="GO:0019836">
    <property type="term" value="P:symbiont-mediated hemolysis of host erythrocyte"/>
    <property type="evidence" value="ECO:0007669"/>
    <property type="project" value="InterPro"/>
</dbReference>
<dbReference type="Proteomes" id="UP000253664">
    <property type="component" value="Unassembled WGS sequence"/>
</dbReference>
<dbReference type="AlphaFoldDB" id="A0A367LET2"/>
<name>A0A367LET2_9HYPO</name>
<dbReference type="Gene3D" id="2.60.270.50">
    <property type="match status" value="1"/>
</dbReference>
<organism evidence="2 3">
    <name type="scientific">Ophiocordyceps polyrhachis-furcata BCC 54312</name>
    <dbReference type="NCBI Taxonomy" id="1330021"/>
    <lineage>
        <taxon>Eukaryota</taxon>
        <taxon>Fungi</taxon>
        <taxon>Dikarya</taxon>
        <taxon>Ascomycota</taxon>
        <taxon>Pezizomycotina</taxon>
        <taxon>Sordariomycetes</taxon>
        <taxon>Hypocreomycetidae</taxon>
        <taxon>Hypocreales</taxon>
        <taxon>Ophiocordycipitaceae</taxon>
        <taxon>Ophiocordyceps</taxon>
    </lineage>
</organism>
<accession>A0A367LET2</accession>
<dbReference type="EMBL" id="LKCN02000007">
    <property type="protein sequence ID" value="RCI12926.1"/>
    <property type="molecule type" value="Genomic_DNA"/>
</dbReference>
<comment type="similarity">
    <text evidence="1">Belongs to the aegerolysin family.</text>
</comment>
<evidence type="ECO:0000313" key="3">
    <source>
        <dbReference type="Proteomes" id="UP000253664"/>
    </source>
</evidence>
<evidence type="ECO:0000313" key="2">
    <source>
        <dbReference type="EMBL" id="RCI12926.1"/>
    </source>
</evidence>
<comment type="caution">
    <text evidence="2">The sequence shown here is derived from an EMBL/GenBank/DDBJ whole genome shotgun (WGS) entry which is preliminary data.</text>
</comment>
<keyword evidence="3" id="KW-1185">Reference proteome</keyword>
<proteinExistence type="inferred from homology"/>
<dbReference type="InterPro" id="IPR009413">
    <property type="entry name" value="Aegerolysin-typ"/>
</dbReference>
<sequence>MAGTAGSLDIHDLSANRRIAKVSWSNPWGFGSNELRFDVDPEASSSYNIIAGPNKEAVLSKQLERLWQTAVDDMRLALTSTLSHDSQITCSGRHRVSIDDIELVRTIRKSQPLASPTDKAALLYRRLRI</sequence>
<dbReference type="Pfam" id="PF06355">
    <property type="entry name" value="Aegerolysin"/>
    <property type="match status" value="1"/>
</dbReference>
<protein>
    <submittedName>
        <fullName evidence="2">Uncharacterized protein</fullName>
    </submittedName>
</protein>
<reference evidence="2 3" key="1">
    <citation type="journal article" date="2015" name="BMC Genomics">
        <title>Insights from the genome of Ophiocordyceps polyrhachis-furcata to pathogenicity and host specificity in insect fungi.</title>
        <authorList>
            <person name="Wichadakul D."/>
            <person name="Kobmoo N."/>
            <person name="Ingsriswang S."/>
            <person name="Tangphatsornruang S."/>
            <person name="Chantasingh D."/>
            <person name="Luangsa-ard J.J."/>
            <person name="Eurwilaichitr L."/>
        </authorList>
    </citation>
    <scope>NUCLEOTIDE SEQUENCE [LARGE SCALE GENOMIC DNA]</scope>
    <source>
        <strain evidence="2 3">BCC 54312</strain>
    </source>
</reference>